<evidence type="ECO:0000256" key="1">
    <source>
        <dbReference type="SAM" id="SignalP"/>
    </source>
</evidence>
<evidence type="ECO:0000313" key="2">
    <source>
        <dbReference type="EMBL" id="PPQ91892.1"/>
    </source>
</evidence>
<feature type="chain" id="PRO_5019044927" evidence="1">
    <location>
        <begin position="21"/>
        <end position="177"/>
    </location>
</feature>
<keyword evidence="1" id="KW-0732">Signal</keyword>
<organism evidence="2 3">
    <name type="scientific">Psilocybe cyanescens</name>
    <dbReference type="NCBI Taxonomy" id="93625"/>
    <lineage>
        <taxon>Eukaryota</taxon>
        <taxon>Fungi</taxon>
        <taxon>Dikarya</taxon>
        <taxon>Basidiomycota</taxon>
        <taxon>Agaricomycotina</taxon>
        <taxon>Agaricomycetes</taxon>
        <taxon>Agaricomycetidae</taxon>
        <taxon>Agaricales</taxon>
        <taxon>Agaricineae</taxon>
        <taxon>Strophariaceae</taxon>
        <taxon>Psilocybe</taxon>
    </lineage>
</organism>
<feature type="non-terminal residue" evidence="2">
    <location>
        <position position="177"/>
    </location>
</feature>
<dbReference type="Proteomes" id="UP000283269">
    <property type="component" value="Unassembled WGS sequence"/>
</dbReference>
<dbReference type="EMBL" id="NHYD01001227">
    <property type="protein sequence ID" value="PPQ91892.1"/>
    <property type="molecule type" value="Genomic_DNA"/>
</dbReference>
<dbReference type="OrthoDB" id="2995467at2759"/>
<comment type="caution">
    <text evidence="2">The sequence shown here is derived from an EMBL/GenBank/DDBJ whole genome shotgun (WGS) entry which is preliminary data.</text>
</comment>
<gene>
    <name evidence="2" type="ORF">CVT25_000766</name>
</gene>
<keyword evidence="3" id="KW-1185">Reference proteome</keyword>
<reference evidence="2 3" key="1">
    <citation type="journal article" date="2018" name="Evol. Lett.">
        <title>Horizontal gene cluster transfer increased hallucinogenic mushroom diversity.</title>
        <authorList>
            <person name="Reynolds H.T."/>
            <person name="Vijayakumar V."/>
            <person name="Gluck-Thaler E."/>
            <person name="Korotkin H.B."/>
            <person name="Matheny P.B."/>
            <person name="Slot J.C."/>
        </authorList>
    </citation>
    <scope>NUCLEOTIDE SEQUENCE [LARGE SCALE GENOMIC DNA]</scope>
    <source>
        <strain evidence="2 3">2631</strain>
    </source>
</reference>
<accession>A0A409XM86</accession>
<evidence type="ECO:0000313" key="3">
    <source>
        <dbReference type="Proteomes" id="UP000283269"/>
    </source>
</evidence>
<sequence>MVQITNSLIVVAAVAVPAFAAPVLEARGKLRFPRIHRKVGVAATNAQPQRREFNELDAREPWKVSSNAIKNGGKAIVGAAGFAGTVAAINAQPHQREFDELDAREPIFGAIFKGATKVAGKFLRREDEEEFFAREFEDEDFWARAIEEELEAREPGFGSFIKGIGKTASKFIREDGG</sequence>
<proteinExistence type="predicted"/>
<protein>
    <submittedName>
        <fullName evidence="2">Uncharacterized protein</fullName>
    </submittedName>
</protein>
<feature type="signal peptide" evidence="1">
    <location>
        <begin position="1"/>
        <end position="20"/>
    </location>
</feature>
<name>A0A409XM86_PSICY</name>
<dbReference type="InParanoid" id="A0A409XM86"/>
<dbReference type="AlphaFoldDB" id="A0A409XM86"/>